<evidence type="ECO:0000256" key="3">
    <source>
        <dbReference type="ARBA" id="ARBA00013017"/>
    </source>
</evidence>
<feature type="active site" description="Cysteine sulfenic acid (-SOH) intermediate; for peroxidase activity" evidence="18">
    <location>
        <position position="51"/>
    </location>
</feature>
<dbReference type="GO" id="GO:0005829">
    <property type="term" value="C:cytosol"/>
    <property type="evidence" value="ECO:0007669"/>
    <property type="project" value="TreeGrafter"/>
</dbReference>
<dbReference type="AlphaFoldDB" id="A0A2K5E8R1"/>
<evidence type="ECO:0000313" key="22">
    <source>
        <dbReference type="Proteomes" id="UP000233020"/>
    </source>
</evidence>
<evidence type="ECO:0000256" key="14">
    <source>
        <dbReference type="ARBA" id="ARBA00042159"/>
    </source>
</evidence>
<comment type="catalytic activity">
    <reaction evidence="16">
        <text>a hydroperoxide + [thioredoxin]-dithiol = an alcohol + [thioredoxin]-disulfide + H2O</text>
        <dbReference type="Rhea" id="RHEA:62620"/>
        <dbReference type="Rhea" id="RHEA-COMP:10698"/>
        <dbReference type="Rhea" id="RHEA-COMP:10700"/>
        <dbReference type="ChEBI" id="CHEBI:15377"/>
        <dbReference type="ChEBI" id="CHEBI:29950"/>
        <dbReference type="ChEBI" id="CHEBI:30879"/>
        <dbReference type="ChEBI" id="CHEBI:35924"/>
        <dbReference type="ChEBI" id="CHEBI:50058"/>
        <dbReference type="EC" id="1.11.1.24"/>
    </reaction>
</comment>
<feature type="domain" description="Thioredoxin" evidence="20">
    <location>
        <begin position="6"/>
        <end position="149"/>
    </location>
</feature>
<dbReference type="InterPro" id="IPR036249">
    <property type="entry name" value="Thioredoxin-like_sf"/>
</dbReference>
<dbReference type="InterPro" id="IPR013766">
    <property type="entry name" value="Thioredoxin_domain"/>
</dbReference>
<evidence type="ECO:0000256" key="7">
    <source>
        <dbReference type="ARBA" id="ARBA00022862"/>
    </source>
</evidence>
<feature type="compositionally biased region" description="Basic and acidic residues" evidence="19">
    <location>
        <begin position="171"/>
        <end position="183"/>
    </location>
</feature>
<evidence type="ECO:0000256" key="8">
    <source>
        <dbReference type="ARBA" id="ARBA00022990"/>
    </source>
</evidence>
<dbReference type="Ensembl" id="ENSANAT00000047653.1">
    <property type="protein sequence ID" value="ENSANAP00000029623.1"/>
    <property type="gene ID" value="ENSANAG00000032603.1"/>
</dbReference>
<dbReference type="CDD" id="cd03015">
    <property type="entry name" value="PRX_Typ2cys"/>
    <property type="match status" value="1"/>
</dbReference>
<dbReference type="PANTHER" id="PTHR10681">
    <property type="entry name" value="THIOREDOXIN PEROXIDASE"/>
    <property type="match status" value="1"/>
</dbReference>
<accession>A0A2K5E8R1</accession>
<evidence type="ECO:0000256" key="10">
    <source>
        <dbReference type="ARBA" id="ARBA00023157"/>
    </source>
</evidence>
<dbReference type="GO" id="GO:0008379">
    <property type="term" value="F:thioredoxin peroxidase activity"/>
    <property type="evidence" value="ECO:0007669"/>
    <property type="project" value="TreeGrafter"/>
</dbReference>
<keyword evidence="5" id="KW-0597">Phosphoprotein</keyword>
<dbReference type="PROSITE" id="PS51352">
    <property type="entry name" value="THIOREDOXIN_2"/>
    <property type="match status" value="1"/>
</dbReference>
<dbReference type="GO" id="GO:0045321">
    <property type="term" value="P:leukocyte activation"/>
    <property type="evidence" value="ECO:0007669"/>
    <property type="project" value="TreeGrafter"/>
</dbReference>
<evidence type="ECO:0000256" key="4">
    <source>
        <dbReference type="ARBA" id="ARBA00022490"/>
    </source>
</evidence>
<reference evidence="21" key="2">
    <citation type="submission" date="2025-09" db="UniProtKB">
        <authorList>
            <consortium name="Ensembl"/>
        </authorList>
    </citation>
    <scope>IDENTIFICATION</scope>
</reference>
<evidence type="ECO:0000256" key="12">
    <source>
        <dbReference type="ARBA" id="ARBA00037127"/>
    </source>
</evidence>
<keyword evidence="4" id="KW-0963">Cytoplasm</keyword>
<comment type="function">
    <text evidence="12">Thiol-specific peroxidase that catalyzes the reduction of hydrogen peroxide and organic hydroperoxides to water and alcohols, respectively. Plays a role in cell protection against oxidative stress by detoxifying peroxides and as sensor of hydrogen peroxide-mediated signaling events. Might participate in the signaling cascades of growth factors and tumor necrosis factor-alpha by regulating the intracellular concentrations of H(2)O(2).</text>
</comment>
<keyword evidence="6 17" id="KW-0575">Peroxidase</keyword>
<dbReference type="PIRSF" id="PIRSF000239">
    <property type="entry name" value="AHPC"/>
    <property type="match status" value="1"/>
</dbReference>
<evidence type="ECO:0000256" key="17">
    <source>
        <dbReference type="PIRNR" id="PIRNR000239"/>
    </source>
</evidence>
<evidence type="ECO:0000256" key="16">
    <source>
        <dbReference type="ARBA" id="ARBA00049091"/>
    </source>
</evidence>
<dbReference type="InterPro" id="IPR050217">
    <property type="entry name" value="Peroxiredoxin"/>
</dbReference>
<feature type="region of interest" description="Disordered" evidence="19">
    <location>
        <begin position="155"/>
        <end position="183"/>
    </location>
</feature>
<evidence type="ECO:0000256" key="19">
    <source>
        <dbReference type="SAM" id="MobiDB-lite"/>
    </source>
</evidence>
<evidence type="ECO:0000256" key="6">
    <source>
        <dbReference type="ARBA" id="ARBA00022559"/>
    </source>
</evidence>
<evidence type="ECO:0000256" key="11">
    <source>
        <dbReference type="ARBA" id="ARBA00023284"/>
    </source>
</evidence>
<evidence type="ECO:0000256" key="1">
    <source>
        <dbReference type="ARBA" id="ARBA00004496"/>
    </source>
</evidence>
<dbReference type="GeneTree" id="ENSGT00940000155828"/>
<dbReference type="GO" id="GO:0019430">
    <property type="term" value="P:removal of superoxide radicals"/>
    <property type="evidence" value="ECO:0007669"/>
    <property type="project" value="TreeGrafter"/>
</dbReference>
<proteinExistence type="inferred from homology"/>
<dbReference type="STRING" id="37293.ENSANAP00000029623"/>
<dbReference type="GO" id="GO:0045454">
    <property type="term" value="P:cell redox homeostasis"/>
    <property type="evidence" value="ECO:0007669"/>
    <property type="project" value="TreeGrafter"/>
</dbReference>
<evidence type="ECO:0000256" key="13">
    <source>
        <dbReference type="ARBA" id="ARBA00040770"/>
    </source>
</evidence>
<keyword evidence="9 17" id="KW-0560">Oxidoreductase</keyword>
<comment type="subunit">
    <text evidence="15">Homodimer; disulfide-linked, upon oxidation. 5 homodimers assemble to form a ring-like decamer. Interacts with TIPIN.</text>
</comment>
<sequence>MASVTVGMGKPAPDFKATAVVDGAFKELKLLDYKEKYVVLFFYPLDFTFVCPTEIILFSDHAENFCKLGCEVLGVSVGSQLGPPDIPLLVDMTKSLSENYGMLKTDADIAYRGCFINDGKRVLPQITVNDLPVGRSVDEALRLVQTFQYTEEHREVGPAGWKPGSDTIKPNVDDSKEYFSKHS</sequence>
<keyword evidence="7 17" id="KW-0049">Antioxidant</keyword>
<dbReference type="InterPro" id="IPR024706">
    <property type="entry name" value="Peroxiredoxin_AhpC-typ"/>
</dbReference>
<keyword evidence="8" id="KW-0007">Acetylation</keyword>
<evidence type="ECO:0000259" key="20">
    <source>
        <dbReference type="PROSITE" id="PS51352"/>
    </source>
</evidence>
<evidence type="ECO:0000256" key="18">
    <source>
        <dbReference type="PIRSR" id="PIRSR000239-1"/>
    </source>
</evidence>
<evidence type="ECO:0000256" key="5">
    <source>
        <dbReference type="ARBA" id="ARBA00022553"/>
    </source>
</evidence>
<dbReference type="GO" id="GO:0042744">
    <property type="term" value="P:hydrogen peroxide catabolic process"/>
    <property type="evidence" value="ECO:0007669"/>
    <property type="project" value="TreeGrafter"/>
</dbReference>
<keyword evidence="10" id="KW-1015">Disulfide bond</keyword>
<dbReference type="SUPFAM" id="SSF52833">
    <property type="entry name" value="Thioredoxin-like"/>
    <property type="match status" value="1"/>
</dbReference>
<dbReference type="PANTHER" id="PTHR10681:SF161">
    <property type="entry name" value="PEROXIREDOXIN-2"/>
    <property type="match status" value="1"/>
</dbReference>
<dbReference type="Proteomes" id="UP000233020">
    <property type="component" value="Unplaced"/>
</dbReference>
<dbReference type="Gene3D" id="3.40.30.10">
    <property type="entry name" value="Glutaredoxin"/>
    <property type="match status" value="1"/>
</dbReference>
<keyword evidence="22" id="KW-1185">Reference proteome</keyword>
<dbReference type="EC" id="1.11.1.24" evidence="3"/>
<dbReference type="Pfam" id="PF00578">
    <property type="entry name" value="AhpC-TSA"/>
    <property type="match status" value="1"/>
</dbReference>
<evidence type="ECO:0000256" key="2">
    <source>
        <dbReference type="ARBA" id="ARBA00009796"/>
    </source>
</evidence>
<evidence type="ECO:0000256" key="15">
    <source>
        <dbReference type="ARBA" id="ARBA00046993"/>
    </source>
</evidence>
<dbReference type="InterPro" id="IPR019479">
    <property type="entry name" value="Peroxiredoxin_C"/>
</dbReference>
<organism evidence="21 22">
    <name type="scientific">Aotus nancymaae</name>
    <name type="common">Ma's night monkey</name>
    <dbReference type="NCBI Taxonomy" id="37293"/>
    <lineage>
        <taxon>Eukaryota</taxon>
        <taxon>Metazoa</taxon>
        <taxon>Chordata</taxon>
        <taxon>Craniata</taxon>
        <taxon>Vertebrata</taxon>
        <taxon>Euteleostomi</taxon>
        <taxon>Mammalia</taxon>
        <taxon>Eutheria</taxon>
        <taxon>Euarchontoglires</taxon>
        <taxon>Primates</taxon>
        <taxon>Haplorrhini</taxon>
        <taxon>Platyrrhini</taxon>
        <taxon>Aotidae</taxon>
        <taxon>Aotus</taxon>
    </lineage>
</organism>
<name>A0A2K5E8R1_AOTNA</name>
<comment type="similarity">
    <text evidence="2">Belongs to the peroxiredoxin family. AhpC/Prx1 subfamily.</text>
</comment>
<evidence type="ECO:0000256" key="9">
    <source>
        <dbReference type="ARBA" id="ARBA00023002"/>
    </source>
</evidence>
<evidence type="ECO:0000313" key="21">
    <source>
        <dbReference type="Ensembl" id="ENSANAP00000029623.1"/>
    </source>
</evidence>
<dbReference type="OMA" id="CFINDGK"/>
<dbReference type="Pfam" id="PF10417">
    <property type="entry name" value="1-cysPrx_C"/>
    <property type="match status" value="1"/>
</dbReference>
<comment type="subcellular location">
    <subcellularLocation>
        <location evidence="1">Cytoplasm</location>
    </subcellularLocation>
</comment>
<dbReference type="InterPro" id="IPR000866">
    <property type="entry name" value="AhpC/TSA"/>
</dbReference>
<protein>
    <recommendedName>
        <fullName evidence="13">Peroxiredoxin-2</fullName>
        <ecNumber evidence="3">1.11.1.24</ecNumber>
    </recommendedName>
    <alternativeName>
        <fullName evidence="14">Thioredoxin-dependent peroxiredoxin 2</fullName>
    </alternativeName>
</protein>
<keyword evidence="11 17" id="KW-0676">Redox-active center</keyword>
<reference evidence="21" key="1">
    <citation type="submission" date="2025-08" db="UniProtKB">
        <authorList>
            <consortium name="Ensembl"/>
        </authorList>
    </citation>
    <scope>IDENTIFICATION</scope>
</reference>